<dbReference type="InterPro" id="IPR004837">
    <property type="entry name" value="NaCa_Exmemb"/>
</dbReference>
<evidence type="ECO:0000256" key="2">
    <source>
        <dbReference type="ARBA" id="ARBA00022448"/>
    </source>
</evidence>
<keyword evidence="11" id="KW-1185">Reference proteome</keyword>
<keyword evidence="5 8" id="KW-0812">Transmembrane</keyword>
<feature type="non-terminal residue" evidence="10">
    <location>
        <position position="573"/>
    </location>
</feature>
<dbReference type="InterPro" id="IPR051359">
    <property type="entry name" value="CaCA_antiporter"/>
</dbReference>
<keyword evidence="4" id="KW-0406">Ion transport</keyword>
<accession>A0AAV5SEE6</accession>
<protein>
    <recommendedName>
        <fullName evidence="9">Sodium/calcium exchanger membrane region domain-containing protein</fullName>
    </recommendedName>
</protein>
<dbReference type="Pfam" id="PF01699">
    <property type="entry name" value="Na_Ca_ex"/>
    <property type="match status" value="2"/>
</dbReference>
<sequence>IDETDDIYCKPDPSWNVSESCDYVQSLDACGGGGYLAWTAFVYFCEDPVAKWFIVAAAVLFFVLLVMMLSSSADEFFAPNVSTIVDHVKISKMSRGVTFMAFGNGITEVFTAVASALSSDRPSANLALGSLIGGALFVLLNVAAAVVITRTFKAAFWSTLRDLIFLLITAILTLVMFLFYDEVELCQPLAFLGVYAVYVVIVVVTEYFHKKKAVNTADISKRNSGRMETRYFRGNIHHFSHSSRQELPRRPSTFKRLSIAVAFAVMGHDDEIFVEDPQTSMTSSCCTIHGEHARSRAATLRQAVPPSNGIFSDLLHFFAPEQADSTFGKIKAYIFVLLVVLLKLTIPKSDARWSKPLAIIHAILGPQCLLFNIQSECFWSLRFREGLWAYVPIISVALIVFIIFATSVNEEPRFYEVAYSLAGFIMSIGWIYCISTEVVEVVEMLGVVSGIDQVVLGVTIIAWANEVGDLVADTSVARQGFPRMAMAAAIGGPLFNQLIGFGLPFTIAKLKGDTVPISLCGVNIIMTTFLFISIIFTTSNLIIFRGNLKRVYGVILVAIYVAFLVFVIFSGRG</sequence>
<feature type="transmembrane region" description="Helical" evidence="8">
    <location>
        <begin position="441"/>
        <end position="464"/>
    </location>
</feature>
<feature type="transmembrane region" description="Helical" evidence="8">
    <location>
        <begin position="519"/>
        <end position="544"/>
    </location>
</feature>
<feature type="transmembrane region" description="Helical" evidence="8">
    <location>
        <begin position="484"/>
        <end position="507"/>
    </location>
</feature>
<feature type="transmembrane region" description="Helical" evidence="8">
    <location>
        <begin position="49"/>
        <end position="69"/>
    </location>
</feature>
<feature type="transmembrane region" description="Helical" evidence="8">
    <location>
        <begin position="387"/>
        <end position="405"/>
    </location>
</feature>
<keyword evidence="7 8" id="KW-0472">Membrane</keyword>
<dbReference type="AlphaFoldDB" id="A0AAV5SEE6"/>
<keyword evidence="3" id="KW-0050">Antiport</keyword>
<dbReference type="Gene3D" id="1.20.1420.30">
    <property type="entry name" value="NCX, central ion-binding region"/>
    <property type="match status" value="2"/>
</dbReference>
<feature type="transmembrane region" description="Helical" evidence="8">
    <location>
        <begin position="124"/>
        <end position="148"/>
    </location>
</feature>
<feature type="transmembrane region" description="Helical" evidence="8">
    <location>
        <begin position="160"/>
        <end position="180"/>
    </location>
</feature>
<evidence type="ECO:0000256" key="6">
    <source>
        <dbReference type="ARBA" id="ARBA00022989"/>
    </source>
</evidence>
<evidence type="ECO:0000259" key="9">
    <source>
        <dbReference type="Pfam" id="PF01699"/>
    </source>
</evidence>
<dbReference type="Proteomes" id="UP001432027">
    <property type="component" value="Unassembled WGS sequence"/>
</dbReference>
<dbReference type="InterPro" id="IPR044880">
    <property type="entry name" value="NCX_ion-bd_dom_sf"/>
</dbReference>
<comment type="caution">
    <text evidence="10">The sequence shown here is derived from an EMBL/GenBank/DDBJ whole genome shotgun (WGS) entry which is preliminary data.</text>
</comment>
<name>A0AAV5SEE6_9BILA</name>
<feature type="domain" description="Sodium/calcium exchanger membrane region" evidence="9">
    <location>
        <begin position="420"/>
        <end position="569"/>
    </location>
</feature>
<feature type="transmembrane region" description="Helical" evidence="8">
    <location>
        <begin position="550"/>
        <end position="569"/>
    </location>
</feature>
<evidence type="ECO:0000313" key="11">
    <source>
        <dbReference type="Proteomes" id="UP001432027"/>
    </source>
</evidence>
<keyword evidence="6 8" id="KW-1133">Transmembrane helix</keyword>
<evidence type="ECO:0000256" key="5">
    <source>
        <dbReference type="ARBA" id="ARBA00022692"/>
    </source>
</evidence>
<evidence type="ECO:0000256" key="4">
    <source>
        <dbReference type="ARBA" id="ARBA00022568"/>
    </source>
</evidence>
<feature type="transmembrane region" description="Helical" evidence="8">
    <location>
        <begin position="192"/>
        <end position="209"/>
    </location>
</feature>
<keyword evidence="4" id="KW-0106">Calcium</keyword>
<comment type="subcellular location">
    <subcellularLocation>
        <location evidence="1">Membrane</location>
        <topology evidence="1">Multi-pass membrane protein</topology>
    </subcellularLocation>
</comment>
<feature type="transmembrane region" description="Helical" evidence="8">
    <location>
        <begin position="97"/>
        <end position="118"/>
    </location>
</feature>
<dbReference type="GO" id="GO:0016020">
    <property type="term" value="C:membrane"/>
    <property type="evidence" value="ECO:0007669"/>
    <property type="project" value="UniProtKB-SubCell"/>
</dbReference>
<proteinExistence type="predicted"/>
<feature type="non-terminal residue" evidence="10">
    <location>
        <position position="1"/>
    </location>
</feature>
<dbReference type="EMBL" id="BTSX01000001">
    <property type="protein sequence ID" value="GMS81747.1"/>
    <property type="molecule type" value="Genomic_DNA"/>
</dbReference>
<evidence type="ECO:0000313" key="10">
    <source>
        <dbReference type="EMBL" id="GMS81747.1"/>
    </source>
</evidence>
<keyword evidence="4" id="KW-0109">Calcium transport</keyword>
<keyword evidence="2" id="KW-0813">Transport</keyword>
<dbReference type="GO" id="GO:0005432">
    <property type="term" value="F:calcium:sodium antiporter activity"/>
    <property type="evidence" value="ECO:0007669"/>
    <property type="project" value="TreeGrafter"/>
</dbReference>
<dbReference type="GO" id="GO:0006874">
    <property type="term" value="P:intracellular calcium ion homeostasis"/>
    <property type="evidence" value="ECO:0007669"/>
    <property type="project" value="TreeGrafter"/>
</dbReference>
<feature type="domain" description="Sodium/calcium exchanger membrane region" evidence="9">
    <location>
        <begin position="59"/>
        <end position="203"/>
    </location>
</feature>
<evidence type="ECO:0000256" key="8">
    <source>
        <dbReference type="SAM" id="Phobius"/>
    </source>
</evidence>
<evidence type="ECO:0000256" key="7">
    <source>
        <dbReference type="ARBA" id="ARBA00023136"/>
    </source>
</evidence>
<dbReference type="PANTHER" id="PTHR12266:SF0">
    <property type="entry name" value="MITOCHONDRIAL SODIUM_CALCIUM EXCHANGER PROTEIN"/>
    <property type="match status" value="1"/>
</dbReference>
<feature type="transmembrane region" description="Helical" evidence="8">
    <location>
        <begin position="417"/>
        <end position="434"/>
    </location>
</feature>
<gene>
    <name evidence="10" type="ORF">PENTCL1PPCAC_3922</name>
</gene>
<evidence type="ECO:0000256" key="1">
    <source>
        <dbReference type="ARBA" id="ARBA00004141"/>
    </source>
</evidence>
<reference evidence="10" key="1">
    <citation type="submission" date="2023-10" db="EMBL/GenBank/DDBJ databases">
        <title>Genome assembly of Pristionchus species.</title>
        <authorList>
            <person name="Yoshida K."/>
            <person name="Sommer R.J."/>
        </authorList>
    </citation>
    <scope>NUCLEOTIDE SEQUENCE</scope>
    <source>
        <strain evidence="10">RS0144</strain>
    </source>
</reference>
<evidence type="ECO:0000256" key="3">
    <source>
        <dbReference type="ARBA" id="ARBA00022449"/>
    </source>
</evidence>
<dbReference type="PANTHER" id="PTHR12266">
    <property type="entry name" value="NA+/CA2+ K+ INDEPENDENT EXCHANGER"/>
    <property type="match status" value="1"/>
</dbReference>
<organism evidence="10 11">
    <name type="scientific">Pristionchus entomophagus</name>
    <dbReference type="NCBI Taxonomy" id="358040"/>
    <lineage>
        <taxon>Eukaryota</taxon>
        <taxon>Metazoa</taxon>
        <taxon>Ecdysozoa</taxon>
        <taxon>Nematoda</taxon>
        <taxon>Chromadorea</taxon>
        <taxon>Rhabditida</taxon>
        <taxon>Rhabditina</taxon>
        <taxon>Diplogasteromorpha</taxon>
        <taxon>Diplogasteroidea</taxon>
        <taxon>Neodiplogasteridae</taxon>
        <taxon>Pristionchus</taxon>
    </lineage>
</organism>